<organism evidence="1 2">
    <name type="scientific">Orchesella dallaii</name>
    <dbReference type="NCBI Taxonomy" id="48710"/>
    <lineage>
        <taxon>Eukaryota</taxon>
        <taxon>Metazoa</taxon>
        <taxon>Ecdysozoa</taxon>
        <taxon>Arthropoda</taxon>
        <taxon>Hexapoda</taxon>
        <taxon>Collembola</taxon>
        <taxon>Entomobryomorpha</taxon>
        <taxon>Entomobryoidea</taxon>
        <taxon>Orchesellidae</taxon>
        <taxon>Orchesellinae</taxon>
        <taxon>Orchesella</taxon>
    </lineage>
</organism>
<reference evidence="1 2" key="1">
    <citation type="submission" date="2024-08" db="EMBL/GenBank/DDBJ databases">
        <authorList>
            <person name="Cucini C."/>
            <person name="Frati F."/>
        </authorList>
    </citation>
    <scope>NUCLEOTIDE SEQUENCE [LARGE SCALE GENOMIC DNA]</scope>
</reference>
<proteinExistence type="predicted"/>
<evidence type="ECO:0008006" key="3">
    <source>
        <dbReference type="Google" id="ProtNLM"/>
    </source>
</evidence>
<keyword evidence="2" id="KW-1185">Reference proteome</keyword>
<protein>
    <recommendedName>
        <fullName evidence="3">RING-type E3 ubiquitin transferase</fullName>
    </recommendedName>
</protein>
<accession>A0ABP1RM81</accession>
<dbReference type="Proteomes" id="UP001642540">
    <property type="component" value="Unassembled WGS sequence"/>
</dbReference>
<sequence length="377" mass="43529">MERETIIDFTNEKEMSDTSLRSRYRLNQELPACSPKLLLSLMKCIVCEKPIDSTVYGSCKNHGHSICKPCYHGCLTFLSKSSIGCPFVFDHEQKLCKAVIIPVNFENGMQEHWDNYLNRLNFQSNLNCPSVIYGCDFIGQSEMEMLTHSFSCKFRHLRECGKFLNERAKVKKCGAVFDSISELLKHLSFKHDYMQGKQNKEIILIPFNYVPNHAIRETDGDDNKWRPLIRLPTSYENGRYCLLLVDENATSIRFWVTEVDPTRDLTKQDSCYVVKVPVLGDYSYPSCTYEFNGRILPYMTLSFNDTDTAADVPYFVMPKNFLRQYAEPNANGKAIFRIFLTLHSLVKKVSRINDGIGADSGENINQTFNFKVRYMQQ</sequence>
<dbReference type="EMBL" id="CAXLJM020000083">
    <property type="protein sequence ID" value="CAL8130692.1"/>
    <property type="molecule type" value="Genomic_DNA"/>
</dbReference>
<evidence type="ECO:0000313" key="2">
    <source>
        <dbReference type="Proteomes" id="UP001642540"/>
    </source>
</evidence>
<comment type="caution">
    <text evidence="1">The sequence shown here is derived from an EMBL/GenBank/DDBJ whole genome shotgun (WGS) entry which is preliminary data.</text>
</comment>
<name>A0ABP1RM81_9HEXA</name>
<gene>
    <name evidence="1" type="ORF">ODALV1_LOCUS23842</name>
</gene>
<evidence type="ECO:0000313" key="1">
    <source>
        <dbReference type="EMBL" id="CAL8130692.1"/>
    </source>
</evidence>